<dbReference type="InterPro" id="IPR012340">
    <property type="entry name" value="NA-bd_OB-fold"/>
</dbReference>
<dbReference type="Proteomes" id="UP000460435">
    <property type="component" value="Unassembled WGS sequence"/>
</dbReference>
<comment type="caution">
    <text evidence="9">The sequence shown here is derived from an EMBL/GenBank/DDBJ whole genome shotgun (WGS) entry which is preliminary data.</text>
</comment>
<dbReference type="PANTHER" id="PTHR43875:SF15">
    <property type="entry name" value="TREHALOSE IMPORT ATP-BINDING PROTEIN SUGC"/>
    <property type="match status" value="1"/>
</dbReference>
<dbReference type="GO" id="GO:0140359">
    <property type="term" value="F:ABC-type transporter activity"/>
    <property type="evidence" value="ECO:0007669"/>
    <property type="project" value="UniProtKB-ARBA"/>
</dbReference>
<accession>A0A7K3M401</accession>
<dbReference type="InterPro" id="IPR041193">
    <property type="entry name" value="CysA_C"/>
</dbReference>
<evidence type="ECO:0000256" key="5">
    <source>
        <dbReference type="ARBA" id="ARBA00022967"/>
    </source>
</evidence>
<evidence type="ECO:0000256" key="7">
    <source>
        <dbReference type="SAM" id="MobiDB-lite"/>
    </source>
</evidence>
<dbReference type="GO" id="GO:0055052">
    <property type="term" value="C:ATP-binding cassette (ABC) transporter complex, substrate-binding subunit-containing"/>
    <property type="evidence" value="ECO:0007669"/>
    <property type="project" value="TreeGrafter"/>
</dbReference>
<keyword evidence="6" id="KW-0472">Membrane</keyword>
<dbReference type="EMBL" id="WLZY01000004">
    <property type="protein sequence ID" value="NDL58044.1"/>
    <property type="molecule type" value="Genomic_DNA"/>
</dbReference>
<dbReference type="InterPro" id="IPR047641">
    <property type="entry name" value="ABC_transpr_MalK/UgpC-like"/>
</dbReference>
<dbReference type="Pfam" id="PF08402">
    <property type="entry name" value="TOBE_2"/>
    <property type="match status" value="1"/>
</dbReference>
<keyword evidence="5" id="KW-1278">Translocase</keyword>
<dbReference type="SMART" id="SM00382">
    <property type="entry name" value="AAA"/>
    <property type="match status" value="1"/>
</dbReference>
<gene>
    <name evidence="9" type="ORF">F7O44_13275</name>
</gene>
<keyword evidence="1" id="KW-0813">Transport</keyword>
<dbReference type="AlphaFoldDB" id="A0A7K3M401"/>
<dbReference type="InterPro" id="IPR003439">
    <property type="entry name" value="ABC_transporter-like_ATP-bd"/>
</dbReference>
<evidence type="ECO:0000313" key="10">
    <source>
        <dbReference type="Proteomes" id="UP000460435"/>
    </source>
</evidence>
<feature type="compositionally biased region" description="Basic and acidic residues" evidence="7">
    <location>
        <begin position="293"/>
        <end position="306"/>
    </location>
</feature>
<dbReference type="Pfam" id="PF00005">
    <property type="entry name" value="ABC_tran"/>
    <property type="match status" value="1"/>
</dbReference>
<dbReference type="PROSITE" id="PS50893">
    <property type="entry name" value="ABC_TRANSPORTER_2"/>
    <property type="match status" value="1"/>
</dbReference>
<keyword evidence="3" id="KW-0547">Nucleotide-binding</keyword>
<feature type="domain" description="ABC transporter" evidence="8">
    <location>
        <begin position="4"/>
        <end position="237"/>
    </location>
</feature>
<dbReference type="Gene3D" id="3.40.50.300">
    <property type="entry name" value="P-loop containing nucleotide triphosphate hydrolases"/>
    <property type="match status" value="1"/>
</dbReference>
<name>A0A7K3M401_9ACTN</name>
<dbReference type="Gene3D" id="2.40.50.100">
    <property type="match status" value="1"/>
</dbReference>
<evidence type="ECO:0000259" key="8">
    <source>
        <dbReference type="PROSITE" id="PS50893"/>
    </source>
</evidence>
<dbReference type="InterPro" id="IPR013611">
    <property type="entry name" value="Transp-assoc_OB_typ2"/>
</dbReference>
<sequence length="388" mass="41610">MGTLKVQGLHKTYGQTTAVDGIDLAIENGEFFAILGPSGAGKTTTLKCVAGLVDVDDGRIEISGQDMTGVEPYHRNVAMAFESYALYPQKSVFENLASPLRSGRSGRFSSQQQRERIETVTTTLGISHLLNRLPRELSNGQRQRVALGRVLVRPADIYLLDEPLSHLDAKLRSAMRAELKQLGQLSDITTLYVTHDYQEALALGDRVGVMRAGRIVQVGTPEEVWKAPVDTFVARALGQPEMNLLDGRVESGRIVVSAGSIDVPAPPSLHLADGQRVRVGIRPRDVSTASAEPGRDSAGRLSMRDSAGRLSMRGTVELAERLGRSVEMSVDVGGTQVIVVTSSDGARGEGDHVDLDVPLEHVHIFAGGDAGADTTRLGSAAMEGTQRI</sequence>
<dbReference type="PANTHER" id="PTHR43875">
    <property type="entry name" value="MALTODEXTRIN IMPORT ATP-BINDING PROTEIN MSMX"/>
    <property type="match status" value="1"/>
</dbReference>
<evidence type="ECO:0000256" key="1">
    <source>
        <dbReference type="ARBA" id="ARBA00022448"/>
    </source>
</evidence>
<evidence type="ECO:0000256" key="6">
    <source>
        <dbReference type="ARBA" id="ARBA00023136"/>
    </source>
</evidence>
<dbReference type="GO" id="GO:0005524">
    <property type="term" value="F:ATP binding"/>
    <property type="evidence" value="ECO:0007669"/>
    <property type="project" value="UniProtKB-KW"/>
</dbReference>
<dbReference type="InterPro" id="IPR003593">
    <property type="entry name" value="AAA+_ATPase"/>
</dbReference>
<evidence type="ECO:0000256" key="2">
    <source>
        <dbReference type="ARBA" id="ARBA00022475"/>
    </source>
</evidence>
<dbReference type="InterPro" id="IPR027417">
    <property type="entry name" value="P-loop_NTPase"/>
</dbReference>
<keyword evidence="10" id="KW-1185">Reference proteome</keyword>
<protein>
    <submittedName>
        <fullName evidence="9">ATP-binding cassette domain-containing protein</fullName>
    </submittedName>
</protein>
<evidence type="ECO:0000256" key="4">
    <source>
        <dbReference type="ARBA" id="ARBA00022840"/>
    </source>
</evidence>
<keyword evidence="4 9" id="KW-0067">ATP-binding</keyword>
<dbReference type="GO" id="GO:0016887">
    <property type="term" value="F:ATP hydrolysis activity"/>
    <property type="evidence" value="ECO:0007669"/>
    <property type="project" value="InterPro"/>
</dbReference>
<dbReference type="Gene3D" id="2.40.50.140">
    <property type="entry name" value="Nucleic acid-binding proteins"/>
    <property type="match status" value="1"/>
</dbReference>
<evidence type="ECO:0000313" key="9">
    <source>
        <dbReference type="EMBL" id="NDL58044.1"/>
    </source>
</evidence>
<proteinExistence type="predicted"/>
<dbReference type="RefSeq" id="WP_162450740.1">
    <property type="nucleotide sequence ID" value="NZ_WLZY01000004.1"/>
</dbReference>
<evidence type="ECO:0000256" key="3">
    <source>
        <dbReference type="ARBA" id="ARBA00022741"/>
    </source>
</evidence>
<feature type="region of interest" description="Disordered" evidence="7">
    <location>
        <begin position="283"/>
        <end position="306"/>
    </location>
</feature>
<organism evidence="9 10">
    <name type="scientific">Phytoactinopolyspora mesophila</name>
    <dbReference type="NCBI Taxonomy" id="2650750"/>
    <lineage>
        <taxon>Bacteria</taxon>
        <taxon>Bacillati</taxon>
        <taxon>Actinomycetota</taxon>
        <taxon>Actinomycetes</taxon>
        <taxon>Jiangellales</taxon>
        <taxon>Jiangellaceae</taxon>
        <taxon>Phytoactinopolyspora</taxon>
    </lineage>
</organism>
<dbReference type="InterPro" id="IPR008995">
    <property type="entry name" value="Mo/tungstate-bd_C_term_dom"/>
</dbReference>
<dbReference type="Pfam" id="PF17850">
    <property type="entry name" value="CysA_C_terminal"/>
    <property type="match status" value="1"/>
</dbReference>
<keyword evidence="2" id="KW-1003">Cell membrane</keyword>
<dbReference type="SUPFAM" id="SSF52540">
    <property type="entry name" value="P-loop containing nucleoside triphosphate hydrolases"/>
    <property type="match status" value="1"/>
</dbReference>
<reference evidence="9 10" key="1">
    <citation type="submission" date="2019-11" db="EMBL/GenBank/DDBJ databases">
        <authorList>
            <person name="Li X.-J."/>
            <person name="Feng X.-M."/>
        </authorList>
    </citation>
    <scope>NUCLEOTIDE SEQUENCE [LARGE SCALE GENOMIC DNA]</scope>
    <source>
        <strain evidence="9 10">XMNu-373</strain>
    </source>
</reference>
<dbReference type="FunFam" id="3.40.50.300:FF:000042">
    <property type="entry name" value="Maltose/maltodextrin ABC transporter, ATP-binding protein"/>
    <property type="match status" value="1"/>
</dbReference>
<dbReference type="SUPFAM" id="SSF50331">
    <property type="entry name" value="MOP-like"/>
    <property type="match status" value="1"/>
</dbReference>